<evidence type="ECO:0000256" key="2">
    <source>
        <dbReference type="SAM" id="Phobius"/>
    </source>
</evidence>
<dbReference type="AlphaFoldDB" id="A0A818ARA2"/>
<feature type="transmembrane region" description="Helical" evidence="2">
    <location>
        <begin position="59"/>
        <end position="83"/>
    </location>
</feature>
<protein>
    <submittedName>
        <fullName evidence="3">Uncharacterized protein</fullName>
    </submittedName>
</protein>
<reference evidence="3" key="1">
    <citation type="submission" date="2021-02" db="EMBL/GenBank/DDBJ databases">
        <authorList>
            <person name="Nowell W R."/>
        </authorList>
    </citation>
    <scope>NUCLEOTIDE SEQUENCE</scope>
</reference>
<evidence type="ECO:0000313" key="3">
    <source>
        <dbReference type="EMBL" id="CAF3407604.1"/>
    </source>
</evidence>
<gene>
    <name evidence="3" type="ORF">FME351_LOCUS9670</name>
</gene>
<dbReference type="PANTHER" id="PTHR36191:SF4">
    <property type="entry name" value="VWFD DOMAIN-CONTAINING PROTEIN"/>
    <property type="match status" value="1"/>
</dbReference>
<sequence length="284" mass="31056">MPTSTQAVASYAPRFYQGLAQETNVVSHQSSVQNVQLNMTDLPSASNLESVPTKSWKPMIIVLTVLVVVVCAAALCIPFLVLLQHQQQAQQLLLQQQRRQPPALPPHQHQPHQRRQQQPQRQPLPLRPLQPQLLRVRTSINKPHQQSVRFLFLLATTTTTTANLPAACSSYTTISDATRSVTYTTFVGCDSSSFSSSGQWVRFTGSGGTTIPTYAPGTSVCGTSATGWYASALPSSGATVSGTLCYDWSNTCTWSTSIQVANCNTYYVYLLYPSPVCNLRVCTV</sequence>
<proteinExistence type="predicted"/>
<accession>A0A818ARA2</accession>
<keyword evidence="2" id="KW-0812">Transmembrane</keyword>
<dbReference type="EMBL" id="CAJNYU010001053">
    <property type="protein sequence ID" value="CAF3407604.1"/>
    <property type="molecule type" value="Genomic_DNA"/>
</dbReference>
<dbReference type="Proteomes" id="UP000663869">
    <property type="component" value="Unassembled WGS sequence"/>
</dbReference>
<evidence type="ECO:0000256" key="1">
    <source>
        <dbReference type="SAM" id="MobiDB-lite"/>
    </source>
</evidence>
<organism evidence="3 4">
    <name type="scientific">Rotaria socialis</name>
    <dbReference type="NCBI Taxonomy" id="392032"/>
    <lineage>
        <taxon>Eukaryota</taxon>
        <taxon>Metazoa</taxon>
        <taxon>Spiralia</taxon>
        <taxon>Gnathifera</taxon>
        <taxon>Rotifera</taxon>
        <taxon>Eurotatoria</taxon>
        <taxon>Bdelloidea</taxon>
        <taxon>Philodinida</taxon>
        <taxon>Philodinidae</taxon>
        <taxon>Rotaria</taxon>
    </lineage>
</organism>
<comment type="caution">
    <text evidence="3">The sequence shown here is derived from an EMBL/GenBank/DDBJ whole genome shotgun (WGS) entry which is preliminary data.</text>
</comment>
<evidence type="ECO:0000313" key="4">
    <source>
        <dbReference type="Proteomes" id="UP000663869"/>
    </source>
</evidence>
<feature type="compositionally biased region" description="Low complexity" evidence="1">
    <location>
        <begin position="116"/>
        <end position="127"/>
    </location>
</feature>
<keyword evidence="2" id="KW-0472">Membrane</keyword>
<keyword evidence="2" id="KW-1133">Transmembrane helix</keyword>
<dbReference type="PANTHER" id="PTHR36191">
    <property type="entry name" value="ENDO/EXONUCLEASE/PHOSPHATASE DOMAIN-CONTAINING PROTEIN-RELATED"/>
    <property type="match status" value="1"/>
</dbReference>
<feature type="region of interest" description="Disordered" evidence="1">
    <location>
        <begin position="96"/>
        <end position="127"/>
    </location>
</feature>
<name>A0A818ARA2_9BILA</name>